<dbReference type="STRING" id="5539.A0A3E2HN21"/>
<name>A0A3E2HN21_SCYLI</name>
<dbReference type="OrthoDB" id="442176at2759"/>
<keyword evidence="3 4" id="KW-0418">Kinase</keyword>
<dbReference type="GO" id="GO:0005524">
    <property type="term" value="F:ATP binding"/>
    <property type="evidence" value="ECO:0007669"/>
    <property type="project" value="InterPro"/>
</dbReference>
<dbReference type="Proteomes" id="UP000258309">
    <property type="component" value="Unassembled WGS sequence"/>
</dbReference>
<comment type="similarity">
    <text evidence="4">Belongs to the adenylate kinase family.</text>
</comment>
<keyword evidence="1 4" id="KW-0808">Transferase</keyword>
<comment type="caution">
    <text evidence="5">The sequence shown here is derived from an EMBL/GenBank/DDBJ whole genome shotgun (WGS) entry which is preliminary data.</text>
</comment>
<feature type="non-terminal residue" evidence="5">
    <location>
        <position position="157"/>
    </location>
</feature>
<organism evidence="5 6">
    <name type="scientific">Scytalidium lignicola</name>
    <name type="common">Hyphomycete</name>
    <dbReference type="NCBI Taxonomy" id="5539"/>
    <lineage>
        <taxon>Eukaryota</taxon>
        <taxon>Fungi</taxon>
        <taxon>Dikarya</taxon>
        <taxon>Ascomycota</taxon>
        <taxon>Pezizomycotina</taxon>
        <taxon>Leotiomycetes</taxon>
        <taxon>Leotiomycetes incertae sedis</taxon>
        <taxon>Scytalidium</taxon>
    </lineage>
</organism>
<sequence>MTDTMKQATNPQNTKFLIDGFPIEMDQAITFEESVCPGKLVLFFDCPEMVLEKRLLKRGEISGRSDDNLESIKKRFRTFIEASMPVVEYFGRDGRGVRIEADRASDLVYANVKRELEERLGPLHRAGVKEKANNKNFWILADFRGKILRIVVDFVDF</sequence>
<dbReference type="AlphaFoldDB" id="A0A3E2HN21"/>
<proteinExistence type="inferred from homology"/>
<evidence type="ECO:0000313" key="6">
    <source>
        <dbReference type="Proteomes" id="UP000258309"/>
    </source>
</evidence>
<evidence type="ECO:0000256" key="1">
    <source>
        <dbReference type="ARBA" id="ARBA00022679"/>
    </source>
</evidence>
<dbReference type="EMBL" id="NCSJ02000016">
    <property type="protein sequence ID" value="RFU34784.1"/>
    <property type="molecule type" value="Genomic_DNA"/>
</dbReference>
<dbReference type="PANTHER" id="PTHR23359">
    <property type="entry name" value="NUCLEOTIDE KINASE"/>
    <property type="match status" value="1"/>
</dbReference>
<gene>
    <name evidence="5" type="ORF">B7463_g1576</name>
</gene>
<keyword evidence="2" id="KW-0547">Nucleotide-binding</keyword>
<dbReference type="GO" id="GO:0019205">
    <property type="term" value="F:nucleobase-containing compound kinase activity"/>
    <property type="evidence" value="ECO:0007669"/>
    <property type="project" value="InterPro"/>
</dbReference>
<dbReference type="PRINTS" id="PR00094">
    <property type="entry name" value="ADENYLTKNASE"/>
</dbReference>
<feature type="non-terminal residue" evidence="5">
    <location>
        <position position="1"/>
    </location>
</feature>
<keyword evidence="6" id="KW-1185">Reference proteome</keyword>
<dbReference type="GO" id="GO:0006139">
    <property type="term" value="P:nucleobase-containing compound metabolic process"/>
    <property type="evidence" value="ECO:0007669"/>
    <property type="project" value="InterPro"/>
</dbReference>
<evidence type="ECO:0000256" key="4">
    <source>
        <dbReference type="RuleBase" id="RU003330"/>
    </source>
</evidence>
<evidence type="ECO:0000313" key="5">
    <source>
        <dbReference type="EMBL" id="RFU34784.1"/>
    </source>
</evidence>
<dbReference type="SUPFAM" id="SSF52540">
    <property type="entry name" value="P-loop containing nucleoside triphosphate hydrolases"/>
    <property type="match status" value="1"/>
</dbReference>
<dbReference type="Pfam" id="PF00406">
    <property type="entry name" value="ADK"/>
    <property type="match status" value="1"/>
</dbReference>
<dbReference type="Gene3D" id="3.40.50.300">
    <property type="entry name" value="P-loop containing nucleotide triphosphate hydrolases"/>
    <property type="match status" value="1"/>
</dbReference>
<protein>
    <recommendedName>
        <fullName evidence="7">Adenylate kinase</fullName>
    </recommendedName>
</protein>
<accession>A0A3E2HN21</accession>
<dbReference type="InterPro" id="IPR027417">
    <property type="entry name" value="P-loop_NTPase"/>
</dbReference>
<reference evidence="5 6" key="1">
    <citation type="submission" date="2018-05" db="EMBL/GenBank/DDBJ databases">
        <title>Draft genome sequence of Scytalidium lignicola DSM 105466, a ubiquitous saprotrophic fungus.</title>
        <authorList>
            <person name="Buettner E."/>
            <person name="Gebauer A.M."/>
            <person name="Hofrichter M."/>
            <person name="Liers C."/>
            <person name="Kellner H."/>
        </authorList>
    </citation>
    <scope>NUCLEOTIDE SEQUENCE [LARGE SCALE GENOMIC DNA]</scope>
    <source>
        <strain evidence="5 6">DSM 105466</strain>
    </source>
</reference>
<evidence type="ECO:0008006" key="7">
    <source>
        <dbReference type="Google" id="ProtNLM"/>
    </source>
</evidence>
<dbReference type="InterPro" id="IPR000850">
    <property type="entry name" value="Adenylat/UMP-CMP_kin"/>
</dbReference>
<evidence type="ECO:0000256" key="3">
    <source>
        <dbReference type="ARBA" id="ARBA00022777"/>
    </source>
</evidence>
<evidence type="ECO:0000256" key="2">
    <source>
        <dbReference type="ARBA" id="ARBA00022741"/>
    </source>
</evidence>